<protein>
    <submittedName>
        <fullName evidence="3">Peroxisomal and mitochondrial division factor 2-like</fullName>
    </submittedName>
</protein>
<gene>
    <name evidence="3" type="ORF">O6P43_014801</name>
</gene>
<dbReference type="KEGG" id="qsa:O6P43_014801"/>
<keyword evidence="1" id="KW-0175">Coiled coil</keyword>
<keyword evidence="2" id="KW-0812">Transmembrane</keyword>
<evidence type="ECO:0000313" key="3">
    <source>
        <dbReference type="EMBL" id="KAJ7965096.1"/>
    </source>
</evidence>
<dbReference type="Proteomes" id="UP001163823">
    <property type="component" value="Chromosome 6"/>
</dbReference>
<name>A0AAD7PR37_QUISA</name>
<evidence type="ECO:0000313" key="4">
    <source>
        <dbReference type="Proteomes" id="UP001163823"/>
    </source>
</evidence>
<comment type="caution">
    <text evidence="3">The sequence shown here is derived from an EMBL/GenBank/DDBJ whole genome shotgun (WGS) entry which is preliminary data.</text>
</comment>
<proteinExistence type="predicted"/>
<feature type="coiled-coil region" evidence="1">
    <location>
        <begin position="5"/>
        <end position="81"/>
    </location>
</feature>
<evidence type="ECO:0000256" key="2">
    <source>
        <dbReference type="SAM" id="Phobius"/>
    </source>
</evidence>
<keyword evidence="2" id="KW-0472">Membrane</keyword>
<accession>A0AAD7PR37</accession>
<evidence type="ECO:0000256" key="1">
    <source>
        <dbReference type="SAM" id="Coils"/>
    </source>
</evidence>
<reference evidence="3" key="1">
    <citation type="journal article" date="2023" name="Science">
        <title>Elucidation of the pathway for biosynthesis of saponin adjuvants from the soapbark tree.</title>
        <authorList>
            <person name="Reed J."/>
            <person name="Orme A."/>
            <person name="El-Demerdash A."/>
            <person name="Owen C."/>
            <person name="Martin L.B.B."/>
            <person name="Misra R.C."/>
            <person name="Kikuchi S."/>
            <person name="Rejzek M."/>
            <person name="Martin A.C."/>
            <person name="Harkess A."/>
            <person name="Leebens-Mack J."/>
            <person name="Louveau T."/>
            <person name="Stephenson M.J."/>
            <person name="Osbourn A."/>
        </authorList>
    </citation>
    <scope>NUCLEOTIDE SEQUENCE</scope>
    <source>
        <strain evidence="3">S10</strain>
    </source>
</reference>
<sequence length="137" mass="15048">MREKIDEKEKEISGFRKKVDELNSVTLNNGCELEKLVSEKLKLEEALRESEERARTVESKMVQLQEQVVEAEKVIGALKEKAVEAVNGTVNNITRSIDVEENGLTGLTSQWPVVAAGSTGAIVAAAAVVYVCYVRGR</sequence>
<keyword evidence="4" id="KW-1185">Reference proteome</keyword>
<dbReference type="EMBL" id="JARAOO010000006">
    <property type="protein sequence ID" value="KAJ7965096.1"/>
    <property type="molecule type" value="Genomic_DNA"/>
</dbReference>
<dbReference type="AlphaFoldDB" id="A0AAD7PR37"/>
<organism evidence="3 4">
    <name type="scientific">Quillaja saponaria</name>
    <name type="common">Soap bark tree</name>
    <dbReference type="NCBI Taxonomy" id="32244"/>
    <lineage>
        <taxon>Eukaryota</taxon>
        <taxon>Viridiplantae</taxon>
        <taxon>Streptophyta</taxon>
        <taxon>Embryophyta</taxon>
        <taxon>Tracheophyta</taxon>
        <taxon>Spermatophyta</taxon>
        <taxon>Magnoliopsida</taxon>
        <taxon>eudicotyledons</taxon>
        <taxon>Gunneridae</taxon>
        <taxon>Pentapetalae</taxon>
        <taxon>rosids</taxon>
        <taxon>fabids</taxon>
        <taxon>Fabales</taxon>
        <taxon>Quillajaceae</taxon>
        <taxon>Quillaja</taxon>
    </lineage>
</organism>
<feature type="transmembrane region" description="Helical" evidence="2">
    <location>
        <begin position="111"/>
        <end position="133"/>
    </location>
</feature>
<keyword evidence="2" id="KW-1133">Transmembrane helix</keyword>